<feature type="chain" id="PRO_5023358132" description="Phosphatidylserine decarboxylase 1 beta chain" evidence="16">
    <location>
        <begin position="1"/>
        <end position="478"/>
    </location>
</feature>
<evidence type="ECO:0000256" key="16">
    <source>
        <dbReference type="HAMAP-Rule" id="MF_03208"/>
    </source>
</evidence>
<dbReference type="AlphaFoldDB" id="B8M1Y4"/>
<keyword evidence="15 16" id="KW-0670">Pyruvate</keyword>
<dbReference type="GO" id="GO:0004609">
    <property type="term" value="F:phosphatidylserine decarboxylase activity"/>
    <property type="evidence" value="ECO:0007669"/>
    <property type="project" value="UniProtKB-UniRule"/>
</dbReference>
<keyword evidence="16" id="KW-0999">Mitochondrion inner membrane</keyword>
<evidence type="ECO:0000256" key="5">
    <source>
        <dbReference type="ARBA" id="ARBA00022692"/>
    </source>
</evidence>
<dbReference type="InterPro" id="IPR033661">
    <property type="entry name" value="PSD_type1_euk"/>
</dbReference>
<dbReference type="eggNOG" id="KOG3437">
    <property type="taxonomic scope" value="Eukaryota"/>
</dbReference>
<dbReference type="InParanoid" id="B8M1Y4"/>
<feature type="region of interest" description="Disordered" evidence="17">
    <location>
        <begin position="104"/>
        <end position="123"/>
    </location>
</feature>
<dbReference type="InterPro" id="IPR033177">
    <property type="entry name" value="PSD-B"/>
</dbReference>
<dbReference type="Pfam" id="PF03256">
    <property type="entry name" value="ANAPC10"/>
    <property type="match status" value="1"/>
</dbReference>
<dbReference type="Gene3D" id="2.60.120.260">
    <property type="entry name" value="Galactose-binding domain-like"/>
    <property type="match status" value="1"/>
</dbReference>
<evidence type="ECO:0000256" key="2">
    <source>
        <dbReference type="ARBA" id="ARBA00006762"/>
    </source>
</evidence>
<evidence type="ECO:0000256" key="14">
    <source>
        <dbReference type="ARBA" id="ARBA00023306"/>
    </source>
</evidence>
<feature type="region of interest" description="Disordered" evidence="17">
    <location>
        <begin position="40"/>
        <end position="61"/>
    </location>
</feature>
<keyword evidence="4" id="KW-0132">Cell division</keyword>
<feature type="compositionally biased region" description="Acidic residues" evidence="17">
    <location>
        <begin position="850"/>
        <end position="872"/>
    </location>
</feature>
<keyword evidence="6" id="KW-0498">Mitosis</keyword>
<comment type="subcellular location">
    <molecule>Phosphatidylserine decarboxylase 1 beta chain</molecule>
    <subcellularLocation>
        <location evidence="16">Mitochondrion inner membrane</location>
        <topology evidence="16">Single-pass membrane protein</topology>
        <orientation evidence="16">Intermembrane side</orientation>
    </subcellularLocation>
</comment>
<dbReference type="NCBIfam" id="TIGR00163">
    <property type="entry name" value="PS_decarb"/>
    <property type="match status" value="1"/>
</dbReference>
<feature type="compositionally biased region" description="Basic and acidic residues" evidence="17">
    <location>
        <begin position="104"/>
        <end position="113"/>
    </location>
</feature>
<keyword evidence="13 16" id="KW-1208">Phospholipid metabolism</keyword>
<dbReference type="HOGENOM" id="CLU_306331_0_0_1"/>
<keyword evidence="7 16" id="KW-0210">Decarboxylase</keyword>
<feature type="region of interest" description="Disordered" evidence="17">
    <location>
        <begin position="928"/>
        <end position="967"/>
    </location>
</feature>
<comment type="subcellular location">
    <molecule>Phosphatidylserine decarboxylase 1 alpha chain</molecule>
    <subcellularLocation>
        <location evidence="16">Mitochondrion inner membrane</location>
        <topology evidence="16">Peripheral membrane protein</topology>
        <orientation evidence="16">Intermembrane side</orientation>
    </subcellularLocation>
    <text evidence="16">Anchored to the mitochondrial inner membrane through its interaction with the integral membrane beta chain.</text>
</comment>
<dbReference type="HAMAP" id="MF_03208">
    <property type="entry name" value="PS_decarb_PSD_B_type1_euk"/>
    <property type="match status" value="1"/>
</dbReference>
<dbReference type="EMBL" id="EQ962653">
    <property type="protein sequence ID" value="EED21362.1"/>
    <property type="molecule type" value="Genomic_DNA"/>
</dbReference>
<dbReference type="PANTHER" id="PTHR10067:SF6">
    <property type="entry name" value="PHOSPHATIDYLSERINE DECARBOXYLASE PROENZYME, MITOCHONDRIAL"/>
    <property type="match status" value="1"/>
</dbReference>
<dbReference type="GO" id="GO:0051301">
    <property type="term" value="P:cell division"/>
    <property type="evidence" value="ECO:0007669"/>
    <property type="project" value="UniProtKB-KW"/>
</dbReference>
<feature type="modified residue" description="Pyruvic acid (Ser); by autocatalysis" evidence="16">
    <location>
        <position position="479"/>
    </location>
</feature>
<dbReference type="Proteomes" id="UP000001745">
    <property type="component" value="Unassembled WGS sequence"/>
</dbReference>
<keyword evidence="20" id="KW-1185">Reference proteome</keyword>
<organism evidence="19 20">
    <name type="scientific">Talaromyces stipitatus (strain ATCC 10500 / CBS 375.48 / QM 6759 / NRRL 1006)</name>
    <name type="common">Penicillium stipitatum</name>
    <dbReference type="NCBI Taxonomy" id="441959"/>
    <lineage>
        <taxon>Eukaryota</taxon>
        <taxon>Fungi</taxon>
        <taxon>Dikarya</taxon>
        <taxon>Ascomycota</taxon>
        <taxon>Pezizomycotina</taxon>
        <taxon>Eurotiomycetes</taxon>
        <taxon>Eurotiomycetidae</taxon>
        <taxon>Eurotiales</taxon>
        <taxon>Trichocomaceae</taxon>
        <taxon>Talaromyces</taxon>
        <taxon>Talaromyces sect. Talaromyces</taxon>
    </lineage>
</organism>
<dbReference type="SMART" id="SM01337">
    <property type="entry name" value="APC10"/>
    <property type="match status" value="1"/>
</dbReference>
<evidence type="ECO:0000256" key="6">
    <source>
        <dbReference type="ARBA" id="ARBA00022776"/>
    </source>
</evidence>
<evidence type="ECO:0000256" key="7">
    <source>
        <dbReference type="ARBA" id="ARBA00022793"/>
    </source>
</evidence>
<comment type="similarity">
    <text evidence="16">Belongs to the phosphatidylserine decarboxylase family. PSD-B subfamily. Eukaryotic type I sub-subfamily.</text>
</comment>
<reference evidence="20" key="1">
    <citation type="journal article" date="2015" name="Genome Announc.">
        <title>Genome sequence of the AIDS-associated pathogen Penicillium marneffei (ATCC18224) and its near taxonomic relative Talaromyces stipitatus (ATCC10500).</title>
        <authorList>
            <person name="Nierman W.C."/>
            <person name="Fedorova-Abrams N.D."/>
            <person name="Andrianopoulos A."/>
        </authorList>
    </citation>
    <scope>NUCLEOTIDE SEQUENCE [LARGE SCALE GENOMIC DNA]</scope>
    <source>
        <strain evidence="20">ATCC 10500 / CBS 375.48 / QM 6759 / NRRL 1006</strain>
    </source>
</reference>
<accession>B8M1Y4</accession>
<dbReference type="PROSITE" id="PS51284">
    <property type="entry name" value="DOC"/>
    <property type="match status" value="1"/>
</dbReference>
<evidence type="ECO:0000313" key="19">
    <source>
        <dbReference type="EMBL" id="EED21362.1"/>
    </source>
</evidence>
<dbReference type="eggNOG" id="KOG2420">
    <property type="taxonomic scope" value="Eukaryota"/>
</dbReference>
<evidence type="ECO:0000256" key="1">
    <source>
        <dbReference type="ARBA" id="ARBA00005189"/>
    </source>
</evidence>
<keyword evidence="9 16" id="KW-0443">Lipid metabolism</keyword>
<dbReference type="GO" id="GO:0005743">
    <property type="term" value="C:mitochondrial inner membrane"/>
    <property type="evidence" value="ECO:0007669"/>
    <property type="project" value="UniProtKB-SubCell"/>
</dbReference>
<keyword evidence="3 16" id="KW-0444">Lipid biosynthesis</keyword>
<keyword evidence="5 16" id="KW-0812">Transmembrane</keyword>
<keyword evidence="10 16" id="KW-0472">Membrane</keyword>
<dbReference type="PANTHER" id="PTHR10067">
    <property type="entry name" value="PHOSPHATIDYLSERINE DECARBOXYLASE"/>
    <property type="match status" value="1"/>
</dbReference>
<feature type="compositionally biased region" description="Acidic residues" evidence="17">
    <location>
        <begin position="646"/>
        <end position="658"/>
    </location>
</feature>
<dbReference type="STRING" id="441959.B8M1Y4"/>
<evidence type="ECO:0000259" key="18">
    <source>
        <dbReference type="PROSITE" id="PS51284"/>
    </source>
</evidence>
<evidence type="ECO:0000256" key="11">
    <source>
        <dbReference type="ARBA" id="ARBA00023209"/>
    </source>
</evidence>
<feature type="active site" description="Charge relay system; for autoendoproteolytic cleavage activity" evidence="16">
    <location>
        <position position="351"/>
    </location>
</feature>
<feature type="chain" id="PRO_5023358133" description="Phosphatidylserine decarboxylase 1 alpha chain" evidence="16">
    <location>
        <begin position="479"/>
        <end position="967"/>
    </location>
</feature>
<dbReference type="PhylomeDB" id="B8M1Y4"/>
<keyword evidence="8 16" id="KW-1133">Transmembrane helix</keyword>
<dbReference type="GO" id="GO:0006646">
    <property type="term" value="P:phosphatidylethanolamine biosynthetic process"/>
    <property type="evidence" value="ECO:0007669"/>
    <property type="project" value="UniProtKB-UniRule"/>
</dbReference>
<dbReference type="GO" id="GO:0016540">
    <property type="term" value="P:protein autoprocessing"/>
    <property type="evidence" value="ECO:0007669"/>
    <property type="project" value="UniProtKB-UniRule"/>
</dbReference>
<comment type="function">
    <text evidence="16">Catalyzes the formation of phosphatidylethanolamine (PtdEtn) from phosphatidylserine (PtdSer). Plays a central role in phospholipid metabolism and in the interorganelle trafficking of phosphatidylserine.</text>
</comment>
<keyword evidence="11 16" id="KW-0594">Phospholipid biosynthesis</keyword>
<dbReference type="OrthoDB" id="4330at2759"/>
<evidence type="ECO:0000256" key="17">
    <source>
        <dbReference type="SAM" id="MobiDB-lite"/>
    </source>
</evidence>
<feature type="topological domain" description="Mitochondrial matrix" evidence="16">
    <location>
        <begin position="1"/>
        <end position="76"/>
    </location>
</feature>
<dbReference type="InterPro" id="IPR016901">
    <property type="entry name" value="APC10/Doc1"/>
</dbReference>
<sequence>MVTCMGGQSIAVCRGLRAARFQQSLIYKTKPAFRSREFHSSGIRREGHENHPKNDRNGSFTSRLGRAWRDTKIEWRPIPIGLGIAFLGLWQFYRARRDTERLRDKEIEEDGKPPRRKRIRPSGPWQVQVMSTLPLKALSRLWGRFNELDLPMPLRIPGFKLYSWIFGVDLDEVKEPDLRSYPNLASFFYRELKPGARRIDQDPNGIVSPSDGKVLSFGMIERGEVEQVKGMTYSLEALLGEASPSREAIESHGVKPADMEHESGNMAMDEEFATVNGISYTLPHLLSGSKKKPKKETAMDASTASGPSSEAKVEADLALGDGRPWYAPSASNNALYYCVIYLAPGDYHRFHSPVSWVVESRRHFAGELYSVSPYLQRTLPGLFVLNERVVLLGRWRWGFFSYIPVGATNVGSIKLNFDAELRTNSLTTDTAADRAAVEAAKRGEAYTGFAEATYYNASRALHGHPLQRGEEMGGFQLGSTIVLVFEAPMGVRKSFDEGWDGGREGGWTWDIKQGQKIKVGEKLADSEVNNNSAKIPSTCLLTPHLILHLDSSDISRHYASTGHIRTNSELKMPRQPPRRAPPAPTTPSLAQPPPVVAAAVATTTPNFATPQAFQQEVEFIPTGNPAWQQQQQRRGFNQPAAAMPEPLEDSDIENEPVDDDRARAIDFDALDDGEDDDEDIDDDELDDEDVEGDDENEGARRKSLSPLPPDLREISSLASWTVSTHKPGCGVAALRNPSPQQFWQSDGPQPHTLTLHFFKVVAIVKIRVYLDFELDESYTPTKMLFFAGMGGNDLVQFATWEGETPAGWVNISLQGVGGHNRSRRRSHVVGSNRRRTRNARTSKGVSGTIDIDDWDMYDDSQEDDDDDDDADDPYAGNVLRAMVVQVRICENHQNGKDTHVRGFQVFAHDDDRRRIAAAAAAATVAQAERRKSVQNDSEDVLDAADGGPADKIRGLDEPDWMGEPVIR</sequence>
<evidence type="ECO:0000256" key="13">
    <source>
        <dbReference type="ARBA" id="ARBA00023264"/>
    </source>
</evidence>
<feature type="region of interest" description="Disordered" evidence="17">
    <location>
        <begin position="562"/>
        <end position="592"/>
    </location>
</feature>
<dbReference type="EC" id="4.1.1.65" evidence="16"/>
<protein>
    <recommendedName>
        <fullName evidence="16">Phosphatidylserine decarboxylase proenzyme 1, mitochondrial</fullName>
        <ecNumber evidence="16">4.1.1.65</ecNumber>
    </recommendedName>
    <component>
        <recommendedName>
            <fullName evidence="16">Phosphatidylserine decarboxylase 1 beta chain</fullName>
        </recommendedName>
    </component>
    <component>
        <recommendedName>
            <fullName evidence="16">Phosphatidylserine decarboxylase 1 alpha chain</fullName>
        </recommendedName>
    </component>
</protein>
<comment type="similarity">
    <text evidence="2">Belongs to the APC10 family.</text>
</comment>
<dbReference type="InterPro" id="IPR004939">
    <property type="entry name" value="APC_su10/DOC_dom"/>
</dbReference>
<gene>
    <name evidence="16" type="primary">PSD1</name>
    <name evidence="19" type="ORF">TSTA_085930</name>
</gene>
<comment type="pathway">
    <text evidence="16">Phospholipid metabolism; phosphatidylethanolamine biosynthesis; phosphatidylethanolamine from CDP-diacylglycerol: step 2/2.</text>
</comment>
<comment type="pathway">
    <text evidence="1">Lipid metabolism.</text>
</comment>
<dbReference type="Pfam" id="PF02666">
    <property type="entry name" value="PS_Dcarbxylase"/>
    <property type="match status" value="1"/>
</dbReference>
<evidence type="ECO:0000256" key="9">
    <source>
        <dbReference type="ARBA" id="ARBA00023098"/>
    </source>
</evidence>
<evidence type="ECO:0000256" key="8">
    <source>
        <dbReference type="ARBA" id="ARBA00022989"/>
    </source>
</evidence>
<dbReference type="InterPro" id="IPR003817">
    <property type="entry name" value="PS_Dcarbxylase"/>
</dbReference>
<feature type="region of interest" description="Disordered" evidence="17">
    <location>
        <begin position="626"/>
        <end position="708"/>
    </location>
</feature>
<dbReference type="SUPFAM" id="SSF49785">
    <property type="entry name" value="Galactose-binding domain-like"/>
    <property type="match status" value="1"/>
</dbReference>
<evidence type="ECO:0000256" key="12">
    <source>
        <dbReference type="ARBA" id="ARBA00023239"/>
    </source>
</evidence>
<keyword evidence="12 16" id="KW-0456">Lyase</keyword>
<dbReference type="GeneID" id="8104558"/>
<feature type="active site" description="Schiff-base intermediate with substrate; via pyruvic acid; for decarboxylase activity" evidence="16">
    <location>
        <position position="479"/>
    </location>
</feature>
<feature type="region of interest" description="Disordered" evidence="17">
    <location>
        <begin position="819"/>
        <end position="874"/>
    </location>
</feature>
<feature type="domain" description="DOC" evidence="18">
    <location>
        <begin position="690"/>
        <end position="932"/>
    </location>
</feature>
<feature type="compositionally biased region" description="Basic and acidic residues" evidence="17">
    <location>
        <begin position="40"/>
        <end position="56"/>
    </location>
</feature>
<feature type="topological domain" description="Mitochondrial intermembrane" evidence="16">
    <location>
        <begin position="96"/>
        <end position="967"/>
    </location>
</feature>
<evidence type="ECO:0000256" key="4">
    <source>
        <dbReference type="ARBA" id="ARBA00022618"/>
    </source>
</evidence>
<dbReference type="GO" id="GO:0005680">
    <property type="term" value="C:anaphase-promoting complex"/>
    <property type="evidence" value="ECO:0007669"/>
    <property type="project" value="InterPro"/>
</dbReference>
<evidence type="ECO:0000256" key="15">
    <source>
        <dbReference type="ARBA" id="ARBA00023317"/>
    </source>
</evidence>
<feature type="compositionally biased region" description="Basic residues" evidence="17">
    <location>
        <begin position="820"/>
        <end position="840"/>
    </location>
</feature>
<dbReference type="InterPro" id="IPR008979">
    <property type="entry name" value="Galactose-bd-like_sf"/>
</dbReference>
<proteinExistence type="inferred from homology"/>
<feature type="active site" description="Charge relay system; for autoendoproteolytic cleavage activity" evidence="16">
    <location>
        <position position="479"/>
    </location>
</feature>
<evidence type="ECO:0000256" key="10">
    <source>
        <dbReference type="ARBA" id="ARBA00023136"/>
    </source>
</evidence>
<feature type="site" description="Cleavage (non-hydrolytic); by autocatalysis" evidence="16">
    <location>
        <begin position="478"/>
        <end position="479"/>
    </location>
</feature>
<name>B8M1Y4_TALSN</name>
<keyword evidence="16" id="KW-0496">Mitochondrion</keyword>
<feature type="active site" description="Charge relay system; for autoendoproteolytic cleavage activity" evidence="16">
    <location>
        <position position="211"/>
    </location>
</feature>
<comment type="PTM">
    <text evidence="16">Is synthesized initially as an inactive proenzyme. Formation of the active enzyme involves a self-maturation process in which the active site pyruvoyl group is generated from an internal serine residue via an autocatalytic post-translational modification. Two non-identical subunits are generated from the proenzyme in this reaction, and the pyruvate is formed at the N-terminus of the alpha chain, which is derived from the carboxyl end of the proenzyme. The autoendoproteolytic cleavage occurs by a canonical serine protease mechanism, in which the side chain hydroxyl group of the serine supplies its oxygen atom to form the C-terminus of the beta chain, while the remainder of the serine residue undergoes an oxidative deamination to produce ammonia and the pyruvoyl prosthetic group on the alpha chain. During this reaction, the Ser that is part of the protease active site of the proenzyme becomes the pyruvoyl prosthetic group, which constitutes an essential element of the active site of the mature decarboxylase.</text>
</comment>
<keyword evidence="16" id="KW-0865">Zymogen</keyword>
<dbReference type="RefSeq" id="XP_002478325.1">
    <property type="nucleotide sequence ID" value="XM_002478280.1"/>
</dbReference>
<dbReference type="VEuPathDB" id="FungiDB:TSTA_085930"/>
<feature type="region of interest" description="Disordered" evidence="17">
    <location>
        <begin position="288"/>
        <end position="307"/>
    </location>
</feature>
<comment type="cofactor">
    <cofactor evidence="16">
        <name>pyruvate</name>
        <dbReference type="ChEBI" id="CHEBI:15361"/>
    </cofactor>
    <text evidence="16">Binds 1 pyruvoyl group covalently per subunit.</text>
</comment>
<comment type="catalytic activity">
    <reaction evidence="16">
        <text>a 1,2-diacyl-sn-glycero-3-phospho-L-serine + H(+) = a 1,2-diacyl-sn-glycero-3-phosphoethanolamine + CO2</text>
        <dbReference type="Rhea" id="RHEA:20828"/>
        <dbReference type="ChEBI" id="CHEBI:15378"/>
        <dbReference type="ChEBI" id="CHEBI:16526"/>
        <dbReference type="ChEBI" id="CHEBI:57262"/>
        <dbReference type="ChEBI" id="CHEBI:64612"/>
        <dbReference type="EC" id="4.1.1.65"/>
    </reaction>
</comment>
<evidence type="ECO:0000313" key="20">
    <source>
        <dbReference type="Proteomes" id="UP000001745"/>
    </source>
</evidence>
<feature type="compositionally biased region" description="Acidic residues" evidence="17">
    <location>
        <begin position="668"/>
        <end position="696"/>
    </location>
</feature>
<keyword evidence="14" id="KW-0131">Cell cycle</keyword>
<dbReference type="GO" id="GO:0031145">
    <property type="term" value="P:anaphase-promoting complex-dependent catabolic process"/>
    <property type="evidence" value="ECO:0007669"/>
    <property type="project" value="InterPro"/>
</dbReference>
<comment type="subunit">
    <text evidence="16">Heterodimer of a large membrane-associated beta subunit and a small pyruvoyl-containing alpha subunit.</text>
</comment>
<evidence type="ECO:0000256" key="3">
    <source>
        <dbReference type="ARBA" id="ARBA00022516"/>
    </source>
</evidence>
<dbReference type="CDD" id="cd08366">
    <property type="entry name" value="APC10"/>
    <property type="match status" value="1"/>
</dbReference>
<feature type="compositionally biased region" description="Pro residues" evidence="17">
    <location>
        <begin position="574"/>
        <end position="592"/>
    </location>
</feature>
<dbReference type="UniPathway" id="UPA00558">
    <property type="reaction ID" value="UER00616"/>
</dbReference>